<accession>A0A975BNB4</accession>
<dbReference type="KEGG" id="dmm:dnm_047490"/>
<organism evidence="1 2">
    <name type="scientific">Desulfonema magnum</name>
    <dbReference type="NCBI Taxonomy" id="45655"/>
    <lineage>
        <taxon>Bacteria</taxon>
        <taxon>Pseudomonadati</taxon>
        <taxon>Thermodesulfobacteriota</taxon>
        <taxon>Desulfobacteria</taxon>
        <taxon>Desulfobacterales</taxon>
        <taxon>Desulfococcaceae</taxon>
        <taxon>Desulfonema</taxon>
    </lineage>
</organism>
<proteinExistence type="predicted"/>
<dbReference type="AlphaFoldDB" id="A0A975BNB4"/>
<sequence length="86" mass="9668">MKDSDTDWQRVDAMRDEDIDLSDIPEVTEEQMAEARLRVGGKPVRKGKVGILVDAEVVAYFKMKAGEKYESVINEILKAGIRNLSV</sequence>
<evidence type="ECO:0000313" key="2">
    <source>
        <dbReference type="Proteomes" id="UP000663722"/>
    </source>
</evidence>
<dbReference type="EMBL" id="CP061800">
    <property type="protein sequence ID" value="QTA88702.1"/>
    <property type="molecule type" value="Genomic_DNA"/>
</dbReference>
<protein>
    <submittedName>
        <fullName evidence="1">Toxin-antitoxin system, antitoxin component, BrnA-like</fullName>
    </submittedName>
</protein>
<name>A0A975BNB4_9BACT</name>
<reference evidence="1" key="1">
    <citation type="journal article" date="2021" name="Microb. Physiol.">
        <title>Proteogenomic Insights into the Physiology of Marine, Sulfate-Reducing, Filamentous Desulfonema limicola and Desulfonema magnum.</title>
        <authorList>
            <person name="Schnaars V."/>
            <person name="Wohlbrand L."/>
            <person name="Scheve S."/>
            <person name="Hinrichs C."/>
            <person name="Reinhardt R."/>
            <person name="Rabus R."/>
        </authorList>
    </citation>
    <scope>NUCLEOTIDE SEQUENCE</scope>
    <source>
        <strain evidence="1">4be13</strain>
    </source>
</reference>
<dbReference type="Proteomes" id="UP000663722">
    <property type="component" value="Chromosome"/>
</dbReference>
<gene>
    <name evidence="1" type="ORF">dnm_047490</name>
</gene>
<dbReference type="InterPro" id="IPR025528">
    <property type="entry name" value="BrnA_antitoxin"/>
</dbReference>
<dbReference type="Pfam" id="PF14384">
    <property type="entry name" value="BrnA_antitoxin"/>
    <property type="match status" value="1"/>
</dbReference>
<evidence type="ECO:0000313" key="1">
    <source>
        <dbReference type="EMBL" id="QTA88702.1"/>
    </source>
</evidence>
<keyword evidence="2" id="KW-1185">Reference proteome</keyword>